<evidence type="ECO:0000313" key="6">
    <source>
        <dbReference type="Proteomes" id="UP000564806"/>
    </source>
</evidence>
<evidence type="ECO:0000313" key="5">
    <source>
        <dbReference type="EMBL" id="NUU64081.1"/>
    </source>
</evidence>
<dbReference type="PANTHER" id="PTHR33204">
    <property type="entry name" value="TRANSCRIPTIONAL REGULATOR, MARR FAMILY"/>
    <property type="match status" value="1"/>
</dbReference>
<organism evidence="5 6">
    <name type="scientific">Paenibacillus agri</name>
    <dbReference type="NCBI Taxonomy" id="2744309"/>
    <lineage>
        <taxon>Bacteria</taxon>
        <taxon>Bacillati</taxon>
        <taxon>Bacillota</taxon>
        <taxon>Bacilli</taxon>
        <taxon>Bacillales</taxon>
        <taxon>Paenibacillaceae</taxon>
        <taxon>Paenibacillus</taxon>
    </lineage>
</organism>
<dbReference type="Pfam" id="PF01638">
    <property type="entry name" value="HxlR"/>
    <property type="match status" value="1"/>
</dbReference>
<comment type="caution">
    <text evidence="5">The sequence shown here is derived from an EMBL/GenBank/DDBJ whole genome shotgun (WGS) entry which is preliminary data.</text>
</comment>
<dbReference type="InterPro" id="IPR002577">
    <property type="entry name" value="HTH_HxlR"/>
</dbReference>
<dbReference type="RefSeq" id="WP_175374812.1">
    <property type="nucleotide sequence ID" value="NZ_JABWCS010000221.1"/>
</dbReference>
<feature type="domain" description="HTH hxlR-type" evidence="4">
    <location>
        <begin position="8"/>
        <end position="111"/>
    </location>
</feature>
<accession>A0A850F215</accession>
<evidence type="ECO:0000256" key="1">
    <source>
        <dbReference type="ARBA" id="ARBA00023015"/>
    </source>
</evidence>
<dbReference type="SUPFAM" id="SSF46785">
    <property type="entry name" value="Winged helix' DNA-binding domain"/>
    <property type="match status" value="1"/>
</dbReference>
<sequence>MMKRNSQEPRLTGVLATLDVIGGKWKPLILFMLLVDGTQRFGELRRRIPDVSQGTLTKQLRELEEDGLIDRIFYQEMPPRVEYSLSEHGRTIAVVLDSMCGWGRSHLNFVNEREDAETTVREN</sequence>
<keyword evidence="1" id="KW-0805">Transcription regulation</keyword>
<dbReference type="CDD" id="cd00090">
    <property type="entry name" value="HTH_ARSR"/>
    <property type="match status" value="1"/>
</dbReference>
<dbReference type="Gene3D" id="1.10.10.10">
    <property type="entry name" value="Winged helix-like DNA-binding domain superfamily/Winged helix DNA-binding domain"/>
    <property type="match status" value="1"/>
</dbReference>
<protein>
    <submittedName>
        <fullName evidence="5">Helix-turn-helix transcriptional regulator</fullName>
    </submittedName>
</protein>
<evidence type="ECO:0000256" key="2">
    <source>
        <dbReference type="ARBA" id="ARBA00023125"/>
    </source>
</evidence>
<keyword evidence="3" id="KW-0804">Transcription</keyword>
<dbReference type="AlphaFoldDB" id="A0A850F215"/>
<dbReference type="InterPro" id="IPR011991">
    <property type="entry name" value="ArsR-like_HTH"/>
</dbReference>
<dbReference type="InterPro" id="IPR036390">
    <property type="entry name" value="WH_DNA-bd_sf"/>
</dbReference>
<dbReference type="PANTHER" id="PTHR33204:SF38">
    <property type="entry name" value="HTH-TYPE TRANSCRIPTIONAL ACTIVATOR HXLR"/>
    <property type="match status" value="1"/>
</dbReference>
<reference evidence="5" key="1">
    <citation type="submission" date="2020-06" db="EMBL/GenBank/DDBJ databases">
        <title>Paenibacillus sp. nov., isolated from soil.</title>
        <authorList>
            <person name="Seo Y.L."/>
        </authorList>
    </citation>
    <scope>NUCLEOTIDE SEQUENCE [LARGE SCALE GENOMIC DNA]</scope>
    <source>
        <strain evidence="5">JW14</strain>
    </source>
</reference>
<dbReference type="PROSITE" id="PS51118">
    <property type="entry name" value="HTH_HXLR"/>
    <property type="match status" value="1"/>
</dbReference>
<dbReference type="Proteomes" id="UP000564806">
    <property type="component" value="Unassembled WGS sequence"/>
</dbReference>
<proteinExistence type="predicted"/>
<evidence type="ECO:0000256" key="3">
    <source>
        <dbReference type="ARBA" id="ARBA00023163"/>
    </source>
</evidence>
<name>A0A850F215_9BACL</name>
<dbReference type="InterPro" id="IPR036388">
    <property type="entry name" value="WH-like_DNA-bd_sf"/>
</dbReference>
<evidence type="ECO:0000259" key="4">
    <source>
        <dbReference type="PROSITE" id="PS51118"/>
    </source>
</evidence>
<gene>
    <name evidence="5" type="ORF">HPT30_27400</name>
</gene>
<keyword evidence="2" id="KW-0238">DNA-binding</keyword>
<keyword evidence="6" id="KW-1185">Reference proteome</keyword>
<dbReference type="GO" id="GO:0003677">
    <property type="term" value="F:DNA binding"/>
    <property type="evidence" value="ECO:0007669"/>
    <property type="project" value="UniProtKB-KW"/>
</dbReference>
<dbReference type="EMBL" id="JABWCS010000221">
    <property type="protein sequence ID" value="NUU64081.1"/>
    <property type="molecule type" value="Genomic_DNA"/>
</dbReference>